<protein>
    <recommendedName>
        <fullName evidence="3">Nucleotidyl transferase AbiEii toxin, Type IV TA system</fullName>
    </recommendedName>
</protein>
<dbReference type="OrthoDB" id="9780929at2"/>
<gene>
    <name evidence="1" type="ORF">AV926_15705</name>
</gene>
<evidence type="ECO:0000313" key="2">
    <source>
        <dbReference type="Proteomes" id="UP000076630"/>
    </source>
</evidence>
<evidence type="ECO:0008006" key="3">
    <source>
        <dbReference type="Google" id="ProtNLM"/>
    </source>
</evidence>
<dbReference type="Proteomes" id="UP000076630">
    <property type="component" value="Unassembled WGS sequence"/>
</dbReference>
<proteinExistence type="predicted"/>
<dbReference type="EMBL" id="LQNU01000076">
    <property type="protein sequence ID" value="KZE76586.1"/>
    <property type="molecule type" value="Genomic_DNA"/>
</dbReference>
<evidence type="ECO:0000313" key="1">
    <source>
        <dbReference type="EMBL" id="KZE76586.1"/>
    </source>
</evidence>
<dbReference type="InterPro" id="IPR014942">
    <property type="entry name" value="AbiEii"/>
</dbReference>
<reference evidence="1 2" key="1">
    <citation type="submission" date="2016-01" db="EMBL/GenBank/DDBJ databases">
        <title>Whole genome sequencing of Myroides marinus L41.</title>
        <authorList>
            <person name="Hong K.W."/>
        </authorList>
    </citation>
    <scope>NUCLEOTIDE SEQUENCE [LARGE SCALE GENOMIC DNA]</scope>
    <source>
        <strain evidence="1 2">L41</strain>
    </source>
</reference>
<dbReference type="RefSeq" id="WP_038985999.1">
    <property type="nucleotide sequence ID" value="NZ_JWJO01000019.1"/>
</dbReference>
<sequence length="326" mass="38465">MKLHLDKDRFKEAILITAQEKGILPIYIEKDYWVTYVLWLIFTDAELSKYTIFKGGTALSKCYDLIERFSEDIDLTVLVEPTDNDNTLKKKIRTISKKVEVELKEMQVDGITHKRGNIRKTVHLYPIIEKANFGQVRDKVIVEASWLGNFEPFQSYQIGSFITEMLYQKELEEWLSCYNLERFSVNVLDIRRTFCEKIMSLVRFSFSSNSIEDLKMKIRHIYDIHKLLELAEIQDFLKSDEFEVMILKVGRDDVDSYKNDNSWLANHPKEAILFKKIEETWSSIRLNYLVDFKRLVYGDLPSESSILSSLLLIKERLNKVDWNLSK</sequence>
<dbReference type="Pfam" id="PF08843">
    <property type="entry name" value="AbiEii"/>
    <property type="match status" value="1"/>
</dbReference>
<keyword evidence="2" id="KW-1185">Reference proteome</keyword>
<name>A0A163WNB3_9FLAO</name>
<organism evidence="1 2">
    <name type="scientific">Myroides marinus</name>
    <dbReference type="NCBI Taxonomy" id="703342"/>
    <lineage>
        <taxon>Bacteria</taxon>
        <taxon>Pseudomonadati</taxon>
        <taxon>Bacteroidota</taxon>
        <taxon>Flavobacteriia</taxon>
        <taxon>Flavobacteriales</taxon>
        <taxon>Flavobacteriaceae</taxon>
        <taxon>Myroides</taxon>
    </lineage>
</organism>
<accession>A0A163WNB3</accession>
<comment type="caution">
    <text evidence="1">The sequence shown here is derived from an EMBL/GenBank/DDBJ whole genome shotgun (WGS) entry which is preliminary data.</text>
</comment>
<dbReference type="AlphaFoldDB" id="A0A163WNB3"/>
<dbReference type="Gene3D" id="3.10.450.620">
    <property type="entry name" value="JHP933, nucleotidyltransferase-like core domain"/>
    <property type="match status" value="1"/>
</dbReference>